<evidence type="ECO:0000313" key="3">
    <source>
        <dbReference type="Proteomes" id="UP000823388"/>
    </source>
</evidence>
<proteinExistence type="predicted"/>
<protein>
    <submittedName>
        <fullName evidence="2">Uncharacterized protein</fullName>
    </submittedName>
</protein>
<sequence length="264" mass="29537">MFNELMRRMQPWIDAWGQALQDLMDEQAPYDGASYHTYLQWYTPRTRTRLVRISQRQDEGVFIPPQSLLYPAHAGQALHQAADIGMDIAEDASSAISMLRGRDTSGRYDDVVNMFTRIAQKAKRLVRVATCRRMDDVVMDRSTSCMRDRPPRPTTTPTSRGTSVQLPRTPVADTAGPSEYHHATMSTPTQPFLSGLGSMGFPQPNFDGINSSVTPVAPQFEDRHAGSGSSYSTSEGFAGTPVLREKSHKIFSMWKIKMRACQCI</sequence>
<dbReference type="EMBL" id="CM029039">
    <property type="protein sequence ID" value="KAG2639774.1"/>
    <property type="molecule type" value="Genomic_DNA"/>
</dbReference>
<gene>
    <name evidence="2" type="ORF">PVAP13_2KG045116</name>
</gene>
<accession>A0A8T0W324</accession>
<feature type="region of interest" description="Disordered" evidence="1">
    <location>
        <begin position="142"/>
        <end position="170"/>
    </location>
</feature>
<comment type="caution">
    <text evidence="2">The sequence shown here is derived from an EMBL/GenBank/DDBJ whole genome shotgun (WGS) entry which is preliminary data.</text>
</comment>
<dbReference type="AlphaFoldDB" id="A0A8T0W324"/>
<evidence type="ECO:0000313" key="2">
    <source>
        <dbReference type="EMBL" id="KAG2639774.1"/>
    </source>
</evidence>
<evidence type="ECO:0000256" key="1">
    <source>
        <dbReference type="SAM" id="MobiDB-lite"/>
    </source>
</evidence>
<organism evidence="2 3">
    <name type="scientific">Panicum virgatum</name>
    <name type="common">Blackwell switchgrass</name>
    <dbReference type="NCBI Taxonomy" id="38727"/>
    <lineage>
        <taxon>Eukaryota</taxon>
        <taxon>Viridiplantae</taxon>
        <taxon>Streptophyta</taxon>
        <taxon>Embryophyta</taxon>
        <taxon>Tracheophyta</taxon>
        <taxon>Spermatophyta</taxon>
        <taxon>Magnoliopsida</taxon>
        <taxon>Liliopsida</taxon>
        <taxon>Poales</taxon>
        <taxon>Poaceae</taxon>
        <taxon>PACMAD clade</taxon>
        <taxon>Panicoideae</taxon>
        <taxon>Panicodae</taxon>
        <taxon>Paniceae</taxon>
        <taxon>Panicinae</taxon>
        <taxon>Panicum</taxon>
        <taxon>Panicum sect. Hiantes</taxon>
    </lineage>
</organism>
<reference evidence="2" key="1">
    <citation type="submission" date="2020-05" db="EMBL/GenBank/DDBJ databases">
        <title>WGS assembly of Panicum virgatum.</title>
        <authorList>
            <person name="Lovell J.T."/>
            <person name="Jenkins J."/>
            <person name="Shu S."/>
            <person name="Juenger T.E."/>
            <person name="Schmutz J."/>
        </authorList>
    </citation>
    <scope>NUCLEOTIDE SEQUENCE</scope>
    <source>
        <strain evidence="2">AP13</strain>
    </source>
</reference>
<dbReference type="Proteomes" id="UP000823388">
    <property type="component" value="Chromosome 2K"/>
</dbReference>
<name>A0A8T0W324_PANVG</name>
<keyword evidence="3" id="KW-1185">Reference proteome</keyword>